<dbReference type="KEGG" id="dfa:DFA_09666"/>
<keyword evidence="7" id="KW-0472">Membrane</keyword>
<dbReference type="Pfam" id="PF00276">
    <property type="entry name" value="Ribosomal_L23"/>
    <property type="match status" value="1"/>
</dbReference>
<dbReference type="InterPro" id="IPR006966">
    <property type="entry name" value="Peroxin-3"/>
</dbReference>
<feature type="transmembrane region" description="Helical" evidence="7">
    <location>
        <begin position="329"/>
        <end position="349"/>
    </location>
</feature>
<feature type="region of interest" description="Disordered" evidence="6">
    <location>
        <begin position="371"/>
        <end position="394"/>
    </location>
</feature>
<comment type="similarity">
    <text evidence="1">Belongs to the universal ribosomal protein uL23 family.</text>
</comment>
<sequence length="641" mass="72363">MAKGNTLKQDLSVKGAGKKVNIIAPAAAKKSSAAAAAVKKGTSSGAPRKIRTSIYFKRPKTQILEKNPAFPKNSVKRVSKMTEFRILKAPLATESANKKIESNNTITFMVDMFANKIQIAQAINKMYNVKAKRVNTLVTPRGEKKAFVKLAPEYDAADVANKIDRTEMSNIKQRLEDGLSGAVFSVIQWFNGNDYHKAVNNAAAVVLNNTNQNNNNNNNNKQTVKYIKDASGYLLNHKLNIFLVAFGGGVYYLYNNITNSHHQILKRAAQQRVTIYFTNTQATCDQSTALFLQSLDEKLEAAVGAPSIQDIRQAKDVEQKQRLSEKLKVAIFTKVFSTLYIIPLLMLFIRLQVNLIGRYCYLEQILKQQTDMNPSPETNKDSSATNPLSTTRPISEDTESKFFSISNTILEHRFEEFVQQIENQVSLVLEDYKIDQQISYQALLQVFLKIRSHFESKQALSSLAQENCLTRFLLPKNNNNQNNSDNNNGSDNNGQQQEESISSDRLMLLNEIKNIFESDSFIKVLTESMNQSFLQFTENARTIFEDQQKQARAQQLEQMVVGVDDLITSSSIMPIDIASIIPKLNPMHMIVLVPKLNKQHSQTTTPDHIRSIIERIKNQPLVYQFNLSILTNVSDLNKLEY</sequence>
<feature type="domain" description="Large ribosomal subunit protein uL23 N-terminal" evidence="8">
    <location>
        <begin position="27"/>
        <end position="77"/>
    </location>
</feature>
<evidence type="ECO:0000256" key="5">
    <source>
        <dbReference type="ARBA" id="ARBA00023274"/>
    </source>
</evidence>
<dbReference type="OrthoDB" id="45930at2759"/>
<dbReference type="FunFam" id="3.30.70.330:FF:000532">
    <property type="entry name" value="50S ribosomal protein L23"/>
    <property type="match status" value="1"/>
</dbReference>
<dbReference type="InterPro" id="IPR005633">
    <property type="entry name" value="Ribosomal_uL23_N"/>
</dbReference>
<protein>
    <submittedName>
        <fullName evidence="9">Transmembrane protein</fullName>
    </submittedName>
</protein>
<dbReference type="InterPro" id="IPR012678">
    <property type="entry name" value="Ribosomal_uL23/eL15/eS24_sf"/>
</dbReference>
<feature type="transmembrane region" description="Helical" evidence="7">
    <location>
        <begin position="239"/>
        <end position="257"/>
    </location>
</feature>
<dbReference type="EMBL" id="GL883025">
    <property type="protein sequence ID" value="EGG15994.1"/>
    <property type="molecule type" value="Genomic_DNA"/>
</dbReference>
<dbReference type="HAMAP" id="MF_01369_A">
    <property type="entry name" value="Ribosomal_uL23_A"/>
    <property type="match status" value="1"/>
</dbReference>
<proteinExistence type="inferred from homology"/>
<dbReference type="GO" id="GO:0006412">
    <property type="term" value="P:translation"/>
    <property type="evidence" value="ECO:0007669"/>
    <property type="project" value="InterPro"/>
</dbReference>
<dbReference type="GO" id="GO:1990904">
    <property type="term" value="C:ribonucleoprotein complex"/>
    <property type="evidence" value="ECO:0007669"/>
    <property type="project" value="UniProtKB-KW"/>
</dbReference>
<gene>
    <name evidence="9" type="primary">pex3</name>
    <name evidence="9" type="ORF">DFA_09666</name>
</gene>
<keyword evidence="7" id="KW-1133">Transmembrane helix</keyword>
<dbReference type="GO" id="GO:0005778">
    <property type="term" value="C:peroxisomal membrane"/>
    <property type="evidence" value="ECO:0007669"/>
    <property type="project" value="InterPro"/>
</dbReference>
<dbReference type="GO" id="GO:0005840">
    <property type="term" value="C:ribosome"/>
    <property type="evidence" value="ECO:0007669"/>
    <property type="project" value="UniProtKB-KW"/>
</dbReference>
<evidence type="ECO:0000256" key="4">
    <source>
        <dbReference type="ARBA" id="ARBA00022980"/>
    </source>
</evidence>
<dbReference type="STRING" id="1054147.F4Q894"/>
<evidence type="ECO:0000259" key="8">
    <source>
        <dbReference type="Pfam" id="PF03939"/>
    </source>
</evidence>
<keyword evidence="7 9" id="KW-0812">Transmembrane</keyword>
<accession>F4Q894</accession>
<dbReference type="SUPFAM" id="SSF54189">
    <property type="entry name" value="Ribosomal proteins S24e, L23 and L15e"/>
    <property type="match status" value="1"/>
</dbReference>
<keyword evidence="4" id="KW-0689">Ribosomal protein</keyword>
<dbReference type="GO" id="GO:0003735">
    <property type="term" value="F:structural constituent of ribosome"/>
    <property type="evidence" value="ECO:0007669"/>
    <property type="project" value="InterPro"/>
</dbReference>
<dbReference type="GO" id="GO:0030674">
    <property type="term" value="F:protein-macromolecule adaptor activity"/>
    <property type="evidence" value="ECO:0007669"/>
    <property type="project" value="TreeGrafter"/>
</dbReference>
<dbReference type="InterPro" id="IPR012677">
    <property type="entry name" value="Nucleotide-bd_a/b_plait_sf"/>
</dbReference>
<reference evidence="10" key="1">
    <citation type="journal article" date="2011" name="Genome Res.">
        <title>Phylogeny-wide analysis of social amoeba genomes highlights ancient origins for complex intercellular communication.</title>
        <authorList>
            <person name="Heidel A.J."/>
            <person name="Lawal H.M."/>
            <person name="Felder M."/>
            <person name="Schilde C."/>
            <person name="Helps N.R."/>
            <person name="Tunggal B."/>
            <person name="Rivero F."/>
            <person name="John U."/>
            <person name="Schleicher M."/>
            <person name="Eichinger L."/>
            <person name="Platzer M."/>
            <person name="Noegel A.A."/>
            <person name="Schaap P."/>
            <person name="Gloeckner G."/>
        </authorList>
    </citation>
    <scope>NUCLEOTIDE SEQUENCE [LARGE SCALE GENOMIC DNA]</scope>
    <source>
        <strain evidence="10">SH3</strain>
    </source>
</reference>
<dbReference type="RefSeq" id="XP_004352319.1">
    <property type="nucleotide sequence ID" value="XM_004352267.1"/>
</dbReference>
<dbReference type="PANTHER" id="PTHR28080:SF1">
    <property type="entry name" value="PEROXISOMAL BIOGENESIS FACTOR 3"/>
    <property type="match status" value="1"/>
</dbReference>
<feature type="compositionally biased region" description="Low complexity" evidence="6">
    <location>
        <begin position="477"/>
        <end position="497"/>
    </location>
</feature>
<keyword evidence="10" id="KW-1185">Reference proteome</keyword>
<dbReference type="AlphaFoldDB" id="F4Q894"/>
<evidence type="ECO:0000256" key="6">
    <source>
        <dbReference type="SAM" id="MobiDB-lite"/>
    </source>
</evidence>
<name>F4Q894_CACFS</name>
<evidence type="ECO:0000313" key="10">
    <source>
        <dbReference type="Proteomes" id="UP000007797"/>
    </source>
</evidence>
<dbReference type="Gene3D" id="3.30.70.330">
    <property type="match status" value="1"/>
</dbReference>
<evidence type="ECO:0000313" key="9">
    <source>
        <dbReference type="EMBL" id="EGG15994.1"/>
    </source>
</evidence>
<feature type="compositionally biased region" description="Polar residues" evidence="6">
    <location>
        <begin position="371"/>
        <end position="393"/>
    </location>
</feature>
<dbReference type="Pfam" id="PF03939">
    <property type="entry name" value="Ribosomal_L23eN"/>
    <property type="match status" value="1"/>
</dbReference>
<feature type="region of interest" description="Disordered" evidence="6">
    <location>
        <begin position="474"/>
        <end position="500"/>
    </location>
</feature>
<dbReference type="PANTHER" id="PTHR28080">
    <property type="entry name" value="PEROXISOMAL BIOGENESIS FACTOR 3"/>
    <property type="match status" value="1"/>
</dbReference>
<dbReference type="Proteomes" id="UP000007797">
    <property type="component" value="Unassembled WGS sequence"/>
</dbReference>
<evidence type="ECO:0000256" key="1">
    <source>
        <dbReference type="ARBA" id="ARBA00006700"/>
    </source>
</evidence>
<dbReference type="InterPro" id="IPR013025">
    <property type="entry name" value="Ribosomal_uL23-like"/>
</dbReference>
<dbReference type="NCBIfam" id="NF011118">
    <property type="entry name" value="PRK14548.1"/>
    <property type="match status" value="1"/>
</dbReference>
<evidence type="ECO:0000256" key="2">
    <source>
        <dbReference type="ARBA" id="ARBA00022730"/>
    </source>
</evidence>
<keyword evidence="3" id="KW-0694">RNA-binding</keyword>
<dbReference type="GeneID" id="14867907"/>
<dbReference type="Pfam" id="PF04882">
    <property type="entry name" value="Peroxin-3"/>
    <property type="match status" value="1"/>
</dbReference>
<organism evidence="9 10">
    <name type="scientific">Cavenderia fasciculata</name>
    <name type="common">Slime mold</name>
    <name type="synonym">Dictyostelium fasciculatum</name>
    <dbReference type="NCBI Taxonomy" id="261658"/>
    <lineage>
        <taxon>Eukaryota</taxon>
        <taxon>Amoebozoa</taxon>
        <taxon>Evosea</taxon>
        <taxon>Eumycetozoa</taxon>
        <taxon>Dictyostelia</taxon>
        <taxon>Acytosteliales</taxon>
        <taxon>Cavenderiaceae</taxon>
        <taxon>Cavenderia</taxon>
    </lineage>
</organism>
<dbReference type="GO" id="GO:0019843">
    <property type="term" value="F:rRNA binding"/>
    <property type="evidence" value="ECO:0007669"/>
    <property type="project" value="UniProtKB-KW"/>
</dbReference>
<dbReference type="GO" id="GO:0045046">
    <property type="term" value="P:protein import into peroxisome membrane"/>
    <property type="evidence" value="ECO:0007669"/>
    <property type="project" value="TreeGrafter"/>
</dbReference>
<keyword evidence="2" id="KW-0699">rRNA-binding</keyword>
<keyword evidence="5" id="KW-0687">Ribonucleoprotein</keyword>
<evidence type="ECO:0000256" key="7">
    <source>
        <dbReference type="SAM" id="Phobius"/>
    </source>
</evidence>
<evidence type="ECO:0000256" key="3">
    <source>
        <dbReference type="ARBA" id="ARBA00022884"/>
    </source>
</evidence>